<protein>
    <submittedName>
        <fullName evidence="1">Uncharacterized protein</fullName>
    </submittedName>
</protein>
<dbReference type="RefSeq" id="WP_115721538.1">
    <property type="nucleotide sequence ID" value="NZ_UGHX01000001.1"/>
</dbReference>
<dbReference type="AlphaFoldDB" id="A0A377JSH3"/>
<reference evidence="1 2" key="1">
    <citation type="submission" date="2018-06" db="EMBL/GenBank/DDBJ databases">
        <authorList>
            <consortium name="Pathogen Informatics"/>
            <person name="Doyle S."/>
        </authorList>
    </citation>
    <scope>NUCLEOTIDE SEQUENCE [LARGE SCALE GENOMIC DNA]</scope>
    <source>
        <strain evidence="1 2">NCTC12219</strain>
    </source>
</reference>
<evidence type="ECO:0000313" key="1">
    <source>
        <dbReference type="EMBL" id="STP10774.1"/>
    </source>
</evidence>
<accession>A0A377JSH3</accession>
<gene>
    <name evidence="1" type="ORF">NCTC12219_00654</name>
</gene>
<name>A0A377JSH3_9HELI</name>
<dbReference type="EMBL" id="UGHX01000001">
    <property type="protein sequence ID" value="STP10774.1"/>
    <property type="molecule type" value="Genomic_DNA"/>
</dbReference>
<organism evidence="1 2">
    <name type="scientific">Helicobacter cinaedi</name>
    <dbReference type="NCBI Taxonomy" id="213"/>
    <lineage>
        <taxon>Bacteria</taxon>
        <taxon>Pseudomonadati</taxon>
        <taxon>Campylobacterota</taxon>
        <taxon>Epsilonproteobacteria</taxon>
        <taxon>Campylobacterales</taxon>
        <taxon>Helicobacteraceae</taxon>
        <taxon>Helicobacter</taxon>
    </lineage>
</organism>
<proteinExistence type="predicted"/>
<sequence length="230" mass="27275">MKQKEQVIITLENNGGFATLSQLYHLVDTGAWGTKTPFASIRRIVQTNEEFYKIAPGLWGLKSRQQNIDNKLLKNQAEFNHSYYQALVILIGNLRGFETFIPQQDKNKYFLQSKLSTLASLQAIYPFTHKELVQKAKYTDCIWFNERKMPHAFYEVEHSTNIKNSINRFYELQDFRAKFYIIAHKNRYKEFENIMSSSIYKNIKNFIYFADYDSIAKQYEQESMKYEMGI</sequence>
<evidence type="ECO:0000313" key="2">
    <source>
        <dbReference type="Proteomes" id="UP000255103"/>
    </source>
</evidence>
<dbReference type="Proteomes" id="UP000255103">
    <property type="component" value="Unassembled WGS sequence"/>
</dbReference>